<feature type="compositionally biased region" description="Low complexity" evidence="1">
    <location>
        <begin position="21"/>
        <end position="32"/>
    </location>
</feature>
<accession>A0AAV2SJL4</accession>
<reference evidence="2 3" key="1">
    <citation type="submission" date="2024-05" db="EMBL/GenBank/DDBJ databases">
        <authorList>
            <person name="Wallberg A."/>
        </authorList>
    </citation>
    <scope>NUCLEOTIDE SEQUENCE [LARGE SCALE GENOMIC DNA]</scope>
</reference>
<name>A0AAV2SJL4_MEGNR</name>
<evidence type="ECO:0000313" key="2">
    <source>
        <dbReference type="EMBL" id="CAL4200203.1"/>
    </source>
</evidence>
<feature type="non-terminal residue" evidence="2">
    <location>
        <position position="1"/>
    </location>
</feature>
<feature type="compositionally biased region" description="Basic and acidic residues" evidence="1">
    <location>
        <begin position="36"/>
        <end position="70"/>
    </location>
</feature>
<feature type="region of interest" description="Disordered" evidence="1">
    <location>
        <begin position="1"/>
        <end position="76"/>
    </location>
</feature>
<proteinExistence type="predicted"/>
<feature type="region of interest" description="Disordered" evidence="1">
    <location>
        <begin position="302"/>
        <end position="328"/>
    </location>
</feature>
<dbReference type="EMBL" id="CAXKWB010076196">
    <property type="protein sequence ID" value="CAL4200203.1"/>
    <property type="molecule type" value="Genomic_DNA"/>
</dbReference>
<comment type="caution">
    <text evidence="2">The sequence shown here is derived from an EMBL/GenBank/DDBJ whole genome shotgun (WGS) entry which is preliminary data.</text>
</comment>
<dbReference type="Proteomes" id="UP001497623">
    <property type="component" value="Unassembled WGS sequence"/>
</dbReference>
<evidence type="ECO:0000256" key="1">
    <source>
        <dbReference type="SAM" id="MobiDB-lite"/>
    </source>
</evidence>
<dbReference type="AlphaFoldDB" id="A0AAV2SJL4"/>
<keyword evidence="3" id="KW-1185">Reference proteome</keyword>
<sequence length="363" mass="40245">RENSSDDSSSKTSAESKHFTSTKNGNSKKSSSLVELENKKSAASRILEHYVNKAQKEEERERANGKKRDLEDDDLDFPSKRSSIFNRLGDNIVSSTTNDNPKITVTMHGKMRSSAAFEVDDLQSISVFDRLGAKEVAPTPEVIPGTGLGYKGVLKYSSKEIQEKERAETKKKALFYVTSMKADTTTESGIKRRLGSASKSSYSCSSTSAGIFSREIEAAAMAKKPIDPTKRIKYNTSPVSLSSRFGQSSSMVADLEEKSSIRNRLTKVSDIKKEKVAPIRGRSLIISVDNDLSIQNENRKLQSTPIEEGPALPPHMVEKKTSPSPCKKKKMIKKIIRINKRTGEVISEEKKELKTNVFSRLGK</sequence>
<evidence type="ECO:0000313" key="3">
    <source>
        <dbReference type="Proteomes" id="UP001497623"/>
    </source>
</evidence>
<organism evidence="2 3">
    <name type="scientific">Meganyctiphanes norvegica</name>
    <name type="common">Northern krill</name>
    <name type="synonym">Thysanopoda norvegica</name>
    <dbReference type="NCBI Taxonomy" id="48144"/>
    <lineage>
        <taxon>Eukaryota</taxon>
        <taxon>Metazoa</taxon>
        <taxon>Ecdysozoa</taxon>
        <taxon>Arthropoda</taxon>
        <taxon>Crustacea</taxon>
        <taxon>Multicrustacea</taxon>
        <taxon>Malacostraca</taxon>
        <taxon>Eumalacostraca</taxon>
        <taxon>Eucarida</taxon>
        <taxon>Euphausiacea</taxon>
        <taxon>Euphausiidae</taxon>
        <taxon>Meganyctiphanes</taxon>
    </lineage>
</organism>
<feature type="compositionally biased region" description="Low complexity" evidence="1">
    <location>
        <begin position="1"/>
        <end position="13"/>
    </location>
</feature>
<gene>
    <name evidence="2" type="ORF">MNOR_LOCUS37508</name>
</gene>
<protein>
    <submittedName>
        <fullName evidence="2">Uncharacterized protein</fullName>
    </submittedName>
</protein>